<dbReference type="Proteomes" id="UP000676967">
    <property type="component" value="Chromosome"/>
</dbReference>
<dbReference type="InterPro" id="IPR052016">
    <property type="entry name" value="Bact_Sigma-Reg"/>
</dbReference>
<evidence type="ECO:0000313" key="4">
    <source>
        <dbReference type="EMBL" id="BCJ48259.1"/>
    </source>
</evidence>
<dbReference type="InterPro" id="IPR036513">
    <property type="entry name" value="STAS_dom_sf"/>
</dbReference>
<dbReference type="Gene3D" id="3.60.40.10">
    <property type="entry name" value="PPM-type phosphatase domain"/>
    <property type="match status" value="1"/>
</dbReference>
<dbReference type="EMBL" id="AP023356">
    <property type="protein sequence ID" value="BCJ48259.1"/>
    <property type="molecule type" value="Genomic_DNA"/>
</dbReference>
<dbReference type="PROSITE" id="PS50801">
    <property type="entry name" value="STAS"/>
    <property type="match status" value="1"/>
</dbReference>
<evidence type="ECO:0000313" key="5">
    <source>
        <dbReference type="Proteomes" id="UP000676967"/>
    </source>
</evidence>
<organism evidence="4 5">
    <name type="scientific">Actinoplanes ianthinogenes</name>
    <dbReference type="NCBI Taxonomy" id="122358"/>
    <lineage>
        <taxon>Bacteria</taxon>
        <taxon>Bacillati</taxon>
        <taxon>Actinomycetota</taxon>
        <taxon>Actinomycetes</taxon>
        <taxon>Micromonosporales</taxon>
        <taxon>Micromonosporaceae</taxon>
        <taxon>Actinoplanes</taxon>
    </lineage>
</organism>
<dbReference type="Pfam" id="PF07228">
    <property type="entry name" value="SpoIIE"/>
    <property type="match status" value="1"/>
</dbReference>
<dbReference type="PANTHER" id="PTHR43156:SF2">
    <property type="entry name" value="STAGE II SPORULATION PROTEIN E"/>
    <property type="match status" value="1"/>
</dbReference>
<keyword evidence="5" id="KW-1185">Reference proteome</keyword>
<dbReference type="InterPro" id="IPR035965">
    <property type="entry name" value="PAS-like_dom_sf"/>
</dbReference>
<dbReference type="Pfam" id="PF01740">
    <property type="entry name" value="STAS"/>
    <property type="match status" value="1"/>
</dbReference>
<keyword evidence="2" id="KW-0175">Coiled coil</keyword>
<dbReference type="SUPFAM" id="SSF55785">
    <property type="entry name" value="PYP-like sensor domain (PAS domain)"/>
    <property type="match status" value="1"/>
</dbReference>
<evidence type="ECO:0000259" key="3">
    <source>
        <dbReference type="PROSITE" id="PS50801"/>
    </source>
</evidence>
<proteinExistence type="predicted"/>
<dbReference type="PANTHER" id="PTHR43156">
    <property type="entry name" value="STAGE II SPORULATION PROTEIN E-RELATED"/>
    <property type="match status" value="1"/>
</dbReference>
<accession>A0ABM7M9B5</accession>
<evidence type="ECO:0000256" key="1">
    <source>
        <dbReference type="ARBA" id="ARBA00022801"/>
    </source>
</evidence>
<dbReference type="InterPro" id="IPR013656">
    <property type="entry name" value="PAS_4"/>
</dbReference>
<protein>
    <recommendedName>
        <fullName evidence="3">STAS domain-containing protein</fullName>
    </recommendedName>
</protein>
<feature type="coiled-coil region" evidence="2">
    <location>
        <begin position="134"/>
        <end position="168"/>
    </location>
</feature>
<dbReference type="Pfam" id="PF08448">
    <property type="entry name" value="PAS_4"/>
    <property type="match status" value="1"/>
</dbReference>
<dbReference type="Gene3D" id="3.30.565.10">
    <property type="entry name" value="Histidine kinase-like ATPase, C-terminal domain"/>
    <property type="match status" value="1"/>
</dbReference>
<dbReference type="SUPFAM" id="SSF55874">
    <property type="entry name" value="ATPase domain of HSP90 chaperone/DNA topoisomerase II/histidine kinase"/>
    <property type="match status" value="1"/>
</dbReference>
<dbReference type="InterPro" id="IPR003594">
    <property type="entry name" value="HATPase_dom"/>
</dbReference>
<gene>
    <name evidence="4" type="ORF">Aiant_89160</name>
</gene>
<dbReference type="Gene3D" id="3.30.450.20">
    <property type="entry name" value="PAS domain"/>
    <property type="match status" value="1"/>
</dbReference>
<reference evidence="4 5" key="1">
    <citation type="submission" date="2020-08" db="EMBL/GenBank/DDBJ databases">
        <title>Whole genome shotgun sequence of Actinoplanes ianthinogenes NBRC 13996.</title>
        <authorList>
            <person name="Komaki H."/>
            <person name="Tamura T."/>
        </authorList>
    </citation>
    <scope>NUCLEOTIDE SEQUENCE [LARGE SCALE GENOMIC DNA]</scope>
    <source>
        <strain evidence="4 5">NBRC 13996</strain>
    </source>
</reference>
<dbReference type="SUPFAM" id="SSF81606">
    <property type="entry name" value="PP2C-like"/>
    <property type="match status" value="1"/>
</dbReference>
<name>A0ABM7M9B5_9ACTN</name>
<dbReference type="RefSeq" id="WP_189330566.1">
    <property type="nucleotide sequence ID" value="NZ_AP023356.1"/>
</dbReference>
<dbReference type="InterPro" id="IPR002645">
    <property type="entry name" value="STAS_dom"/>
</dbReference>
<dbReference type="CDD" id="cd07043">
    <property type="entry name" value="STAS_anti-anti-sigma_factors"/>
    <property type="match status" value="1"/>
</dbReference>
<dbReference type="SMART" id="SM00331">
    <property type="entry name" value="PP2C_SIG"/>
    <property type="match status" value="1"/>
</dbReference>
<feature type="domain" description="STAS" evidence="3">
    <location>
        <begin position="573"/>
        <end position="666"/>
    </location>
</feature>
<dbReference type="Gene3D" id="3.30.750.24">
    <property type="entry name" value="STAS domain"/>
    <property type="match status" value="1"/>
</dbReference>
<dbReference type="SUPFAM" id="SSF52091">
    <property type="entry name" value="SpoIIaa-like"/>
    <property type="match status" value="1"/>
</dbReference>
<keyword evidence="1" id="KW-0378">Hydrolase</keyword>
<dbReference type="InterPro" id="IPR001932">
    <property type="entry name" value="PPM-type_phosphatase-like_dom"/>
</dbReference>
<dbReference type="Pfam" id="PF13581">
    <property type="entry name" value="HATPase_c_2"/>
    <property type="match status" value="1"/>
</dbReference>
<sequence>MSQVDPDDHATAVRLVGEPADVVAAFDEMPVGLAAMEGPEFRWIAANASYRAAFDREELVGVTMRDGLPEMAGQYLFEMVEGVYASGEPVIANGWRAQVEINGELQDRFFDFQLHPRRRPDRTVHGILLQVIDVTERVRQAQAAEQAAAEAEQRYRVARDVVVELQRALLPSRLPVLPQAAVAARYLVAGDDQAAGGDWFDVTALPDGTLALVVGDVVGHGVAASAVMGQARAVFDELLGDTGDLRHALERIDRLAARSPSLRATTLCAAVLNPRTGGLRYSTCGHPPPLVIATDGSTRYLSPSGGGPLGTGSPQTMAEDTLRPGEVLMLYSDGLIEQPGKPLTAGMQTLATVAGDAVANRALRSTESAVERACRQTIELITRVGYVDDVTALAAQITAEPVRPLRLELPAAPGAVTRIKTEVRAWLRQVDPSPRDVDQIVLAVTELVANAIEHAYPPGQPGPVRIEIDLGVDGVLTLTVADEGIWDEPGTTPPSLSGRGLWLVGAVLDDVSIAHPPRPVADAAGVAPSGTVVTARHRLHRPALLSAEPSATPDRKTVVTFSAELEEGQPRRVRITGSVDIASAEEFTDRLSAASRGGVFPLVVDLTDADVLASAGVSALFQARGQHATHGHALTIVARASSVPADVLDLVGLTHTAQLPQDHDGR</sequence>
<dbReference type="InterPro" id="IPR036457">
    <property type="entry name" value="PPM-type-like_dom_sf"/>
</dbReference>
<dbReference type="InterPro" id="IPR036890">
    <property type="entry name" value="HATPase_C_sf"/>
</dbReference>
<evidence type="ECO:0000256" key="2">
    <source>
        <dbReference type="SAM" id="Coils"/>
    </source>
</evidence>
<dbReference type="CDD" id="cd16936">
    <property type="entry name" value="HATPase_RsbW-like"/>
    <property type="match status" value="1"/>
</dbReference>